<keyword evidence="2" id="KW-1185">Reference proteome</keyword>
<evidence type="ECO:0000313" key="2">
    <source>
        <dbReference type="Proteomes" id="UP001153076"/>
    </source>
</evidence>
<protein>
    <recommendedName>
        <fullName evidence="3">DUF4283 domain-containing protein</fullName>
    </recommendedName>
</protein>
<sequence length="384" mass="44538">MKWAKIELEGVAPEIECWNSALVCCLAGSNPPFKVFQGFNPPFNVFQGLLNRVWKEYSIHKVVAIENGFFDKLPAMMQPWAVDMKFDREKIERLPIWVHILAWMQNTGGLQGKVEDVYARLLVEVKNWRSSASSGNEKDELVDQLVIYKWRHVQCSHGKMFRLGEEVCRKKSNIRQVWKPVQKGQEKLSSDSATTHVNHGWVLAMNAIAELLSVSDHTPILLKFEDVQYKSSHFRFCDMWTTHRDFHDIVRQAMCVNVQGCAIFMQMNKLGGTFKQVNRNHFHNIYQQKEALRLKLGEFKPSKRTGYCEALEASDSLIKQQSKANWLSWGDQCTQLFFAVVKQRKYVSFINSLHHNSARLEGRDLTNEHMMSYFNNMLEVNGTD</sequence>
<gene>
    <name evidence="1" type="ORF">Cgig2_022800</name>
</gene>
<dbReference type="AlphaFoldDB" id="A0A9Q1KM72"/>
<dbReference type="EMBL" id="JAKOGI010000041">
    <property type="protein sequence ID" value="KAJ8447071.1"/>
    <property type="molecule type" value="Genomic_DNA"/>
</dbReference>
<proteinExistence type="predicted"/>
<reference evidence="1" key="1">
    <citation type="submission" date="2022-04" db="EMBL/GenBank/DDBJ databases">
        <title>Carnegiea gigantea Genome sequencing and assembly v2.</title>
        <authorList>
            <person name="Copetti D."/>
            <person name="Sanderson M.J."/>
            <person name="Burquez A."/>
            <person name="Wojciechowski M.F."/>
        </authorList>
    </citation>
    <scope>NUCLEOTIDE SEQUENCE</scope>
    <source>
        <strain evidence="1">SGP5-SGP5p</strain>
        <tissue evidence="1">Aerial part</tissue>
    </source>
</reference>
<dbReference type="OrthoDB" id="851886at2759"/>
<comment type="caution">
    <text evidence="1">The sequence shown here is derived from an EMBL/GenBank/DDBJ whole genome shotgun (WGS) entry which is preliminary data.</text>
</comment>
<organism evidence="1 2">
    <name type="scientific">Carnegiea gigantea</name>
    <dbReference type="NCBI Taxonomy" id="171969"/>
    <lineage>
        <taxon>Eukaryota</taxon>
        <taxon>Viridiplantae</taxon>
        <taxon>Streptophyta</taxon>
        <taxon>Embryophyta</taxon>
        <taxon>Tracheophyta</taxon>
        <taxon>Spermatophyta</taxon>
        <taxon>Magnoliopsida</taxon>
        <taxon>eudicotyledons</taxon>
        <taxon>Gunneridae</taxon>
        <taxon>Pentapetalae</taxon>
        <taxon>Caryophyllales</taxon>
        <taxon>Cactineae</taxon>
        <taxon>Cactaceae</taxon>
        <taxon>Cactoideae</taxon>
        <taxon>Echinocereeae</taxon>
        <taxon>Carnegiea</taxon>
    </lineage>
</organism>
<accession>A0A9Q1KM72</accession>
<evidence type="ECO:0000313" key="1">
    <source>
        <dbReference type="EMBL" id="KAJ8447071.1"/>
    </source>
</evidence>
<evidence type="ECO:0008006" key="3">
    <source>
        <dbReference type="Google" id="ProtNLM"/>
    </source>
</evidence>
<dbReference type="Proteomes" id="UP001153076">
    <property type="component" value="Unassembled WGS sequence"/>
</dbReference>
<name>A0A9Q1KM72_9CARY</name>